<organism evidence="1 2">
    <name type="scientific">Apiospora phragmitis</name>
    <dbReference type="NCBI Taxonomy" id="2905665"/>
    <lineage>
        <taxon>Eukaryota</taxon>
        <taxon>Fungi</taxon>
        <taxon>Dikarya</taxon>
        <taxon>Ascomycota</taxon>
        <taxon>Pezizomycotina</taxon>
        <taxon>Sordariomycetes</taxon>
        <taxon>Xylariomycetidae</taxon>
        <taxon>Amphisphaeriales</taxon>
        <taxon>Apiosporaceae</taxon>
        <taxon>Apiospora</taxon>
    </lineage>
</organism>
<evidence type="ECO:0000313" key="1">
    <source>
        <dbReference type="EMBL" id="KAK8069447.1"/>
    </source>
</evidence>
<keyword evidence="2" id="KW-1185">Reference proteome</keyword>
<keyword evidence="1" id="KW-0378">Hydrolase</keyword>
<dbReference type="GO" id="GO:0016787">
    <property type="term" value="F:hydrolase activity"/>
    <property type="evidence" value="ECO:0007669"/>
    <property type="project" value="UniProtKB-KW"/>
</dbReference>
<reference evidence="1 2" key="1">
    <citation type="submission" date="2023-01" db="EMBL/GenBank/DDBJ databases">
        <title>Analysis of 21 Apiospora genomes using comparative genomics revels a genus with tremendous synthesis potential of carbohydrate active enzymes and secondary metabolites.</title>
        <authorList>
            <person name="Sorensen T."/>
        </authorList>
    </citation>
    <scope>NUCLEOTIDE SEQUENCE [LARGE SCALE GENOMIC DNA]</scope>
    <source>
        <strain evidence="1 2">CBS 135458</strain>
    </source>
</reference>
<name>A0ABR1VE44_9PEZI</name>
<protein>
    <submittedName>
        <fullName evidence="1">Alpha/beta hydrolase fold-1</fullName>
    </submittedName>
</protein>
<gene>
    <name evidence="1" type="ORF">PG994_006063</name>
</gene>
<sequence length="69" mass="7507">MVGKVKEFGHEELLPLAFDFAEDNSVKSMVETMKKEGREAATIELSTGHCPNLIKAKEVADVISKVAMG</sequence>
<dbReference type="Proteomes" id="UP001480595">
    <property type="component" value="Unassembled WGS sequence"/>
</dbReference>
<dbReference type="RefSeq" id="XP_066716741.1">
    <property type="nucleotide sequence ID" value="XM_066857472.1"/>
</dbReference>
<evidence type="ECO:0000313" key="2">
    <source>
        <dbReference type="Proteomes" id="UP001480595"/>
    </source>
</evidence>
<comment type="caution">
    <text evidence="1">The sequence shown here is derived from an EMBL/GenBank/DDBJ whole genome shotgun (WGS) entry which is preliminary data.</text>
</comment>
<accession>A0ABR1VE44</accession>
<dbReference type="EMBL" id="JAQQWL010000006">
    <property type="protein sequence ID" value="KAK8069447.1"/>
    <property type="molecule type" value="Genomic_DNA"/>
</dbReference>
<dbReference type="GeneID" id="92090535"/>
<proteinExistence type="predicted"/>